<dbReference type="InterPro" id="IPR036758">
    <property type="entry name" value="At5g01610-like"/>
</dbReference>
<dbReference type="InParanoid" id="A0A5E4FC10"/>
<reference evidence="2" key="1">
    <citation type="journal article" date="2020" name="Plant J.">
        <title>Transposons played a major role in the diversification between the closely related almond and peach genomes: results from the almond genome sequence.</title>
        <authorList>
            <person name="Alioto T."/>
            <person name="Alexiou K.G."/>
            <person name="Bardil A."/>
            <person name="Barteri F."/>
            <person name="Castanera R."/>
            <person name="Cruz F."/>
            <person name="Dhingra A."/>
            <person name="Duval H."/>
            <person name="Fernandez I Marti A."/>
            <person name="Frias L."/>
            <person name="Galan B."/>
            <person name="Garcia J.L."/>
            <person name="Howad W."/>
            <person name="Gomez-Garrido J."/>
            <person name="Gut M."/>
            <person name="Julca I."/>
            <person name="Morata J."/>
            <person name="Puigdomenech P."/>
            <person name="Ribeca P."/>
            <person name="Rubio Cabetas M.J."/>
            <person name="Vlasova A."/>
            <person name="Wirthensohn M."/>
            <person name="Garcia-Mas J."/>
            <person name="Gabaldon T."/>
            <person name="Casacuberta J.M."/>
            <person name="Arus P."/>
        </authorList>
    </citation>
    <scope>NUCLEOTIDE SEQUENCE [LARGE SCALE GENOMIC DNA]</scope>
    <source>
        <strain evidence="2">cv. Texas</strain>
    </source>
</reference>
<dbReference type="AlphaFoldDB" id="A0A5E4FC10"/>
<dbReference type="Gene3D" id="2.30.240.10">
    <property type="entry name" value="At5g01610-like"/>
    <property type="match status" value="1"/>
</dbReference>
<evidence type="ECO:0008006" key="3">
    <source>
        <dbReference type="Google" id="ProtNLM"/>
    </source>
</evidence>
<dbReference type="EMBL" id="CABIKO010000069">
    <property type="protein sequence ID" value="VVA23258.1"/>
    <property type="molecule type" value="Genomic_DNA"/>
</dbReference>
<dbReference type="PANTHER" id="PTHR31676:SF96">
    <property type="entry name" value="EXPRESSED PROTEIN"/>
    <property type="match status" value="1"/>
</dbReference>
<dbReference type="PANTHER" id="PTHR31676">
    <property type="entry name" value="T31J12.3 PROTEIN-RELATED"/>
    <property type="match status" value="1"/>
</dbReference>
<dbReference type="Proteomes" id="UP000327085">
    <property type="component" value="Chromosome 6"/>
</dbReference>
<dbReference type="OMA" id="EIGDCEI"/>
<proteinExistence type="predicted"/>
<organism evidence="1 2">
    <name type="scientific">Prunus dulcis</name>
    <name type="common">Almond</name>
    <name type="synonym">Amygdalus dulcis</name>
    <dbReference type="NCBI Taxonomy" id="3755"/>
    <lineage>
        <taxon>Eukaryota</taxon>
        <taxon>Viridiplantae</taxon>
        <taxon>Streptophyta</taxon>
        <taxon>Embryophyta</taxon>
        <taxon>Tracheophyta</taxon>
        <taxon>Spermatophyta</taxon>
        <taxon>Magnoliopsida</taxon>
        <taxon>eudicotyledons</taxon>
        <taxon>Gunneridae</taxon>
        <taxon>Pentapetalae</taxon>
        <taxon>rosids</taxon>
        <taxon>fabids</taxon>
        <taxon>Rosales</taxon>
        <taxon>Rosaceae</taxon>
        <taxon>Amygdaloideae</taxon>
        <taxon>Amygdaleae</taxon>
        <taxon>Prunus</taxon>
    </lineage>
</organism>
<dbReference type="Gramene" id="VVA23258">
    <property type="protein sequence ID" value="VVA23258"/>
    <property type="gene ID" value="Prudul26B025560"/>
</dbReference>
<accession>A0A5E4FC10</accession>
<dbReference type="Pfam" id="PF04398">
    <property type="entry name" value="DUF538"/>
    <property type="match status" value="1"/>
</dbReference>
<protein>
    <recommendedName>
        <fullName evidence="3">DUF538 family protein</fullName>
    </recommendedName>
</protein>
<dbReference type="InterPro" id="IPR007493">
    <property type="entry name" value="DUF538"/>
</dbReference>
<name>A0A5E4FC10_PRUDU</name>
<evidence type="ECO:0000313" key="2">
    <source>
        <dbReference type="Proteomes" id="UP000327085"/>
    </source>
</evidence>
<gene>
    <name evidence="1" type="ORF">ALMOND_2B025560</name>
</gene>
<evidence type="ECO:0000313" key="1">
    <source>
        <dbReference type="EMBL" id="VVA23258.1"/>
    </source>
</evidence>
<dbReference type="SUPFAM" id="SSF141562">
    <property type="entry name" value="At5g01610-like"/>
    <property type="match status" value="1"/>
</dbReference>
<sequence length="270" mass="29843">MEEHEFQVGELANINGEHVAQTVRAEIGDCEIGKLVAPRKEGYNSNQGSEDNSRTRKIEIDVVNRKVSCGRDSDSRDVSDFLATRKNDLLGSLLRSSASMASSIAQISFYLLILTFFSETHFGLSLRDLKSDPNRPSTTAQSITDVHDLLPKYGLPKGLLPDNVNSYTLSEDGSFEIYLESPCYVHFDQLVYYNKNIKGKLSYGSVSDVSGIQAKKLFIWVSVTGIQVDQGSDSVEFYVGALSEKLPAKQFEDIPVCKSKACQGTYVDSI</sequence>